<evidence type="ECO:0000256" key="8">
    <source>
        <dbReference type="ARBA" id="ARBA00023237"/>
    </source>
</evidence>
<dbReference type="GO" id="GO:0009279">
    <property type="term" value="C:cell outer membrane"/>
    <property type="evidence" value="ECO:0007669"/>
    <property type="project" value="UniProtKB-SubCell"/>
</dbReference>
<evidence type="ECO:0000256" key="4">
    <source>
        <dbReference type="ARBA" id="ARBA00022452"/>
    </source>
</evidence>
<sequence>MLKIRGSFWSNIKIIIISPLFVLNSYNVLAEEYIFDESLLLGSRYNSLALKKVSQVDIPSGKYQVDLFINDQFVSREILFFHEHDKETLPCINDTLWLNKVGVLSDYLEPVEFCDLGLHVRGATYNFNAQKLRLNIAVPQAYLNRKPRGYTSPETWNTGETALFTNYYGNYYHSENSQGSRDSAYVGLNSGFNYGLWRVRNHSSVRHSDLGSDFTSFRTYANRAIPKFYSELGVGQLSTRSIGFGSLAFTGIQLHTDNRMLPISQRGFAPVVRGIAQTTAKVVIKQDGKDIYTTTVAAGPFVVDDLFPTSYQGDLLVEVHEANGQVSSFIVPFSAVPGSMRSGRAQYALSLGKNRNTGNDDYFADFVYEIGLSNSLTLNSGIRVADGYQALSAGSVINTPYGALGGTAVYSHAKIDGGFYGEKLYTGWRAGLNYSRAFSSGTAITLAGYKYSTEGYRELTDVFQQRYYFDNNYGYGFSSASYLQKTEMSLNMTQQLGDAGSLSLSATKRQYRNGRGDDDSYNLSYYKQIGIVNLGLNYSRMYTSKELDGTTVAAKSYKNDVFGLSLSLPLGSGHQVISSNYTHTDKGSSNFNIGLSGTLENDPTFSYGISTSYQGGDGYESNSFSASASKRTNIANLRANYSQGHNYRQISASANGAVVLHKDGVILGQSVGETFAIIEAADAQGAKVRNNWGSELNSKGYGLMSSLVPYRSNRVVLDSGSIDDNVELLESQQVVIPSAGAVVRLKYDTRKGLPVLFSTKLATGEIVPLGAEILGDQDENIGTVGQAGLAYVRLAEQTGKLRLVWGEGRKQHCQFNYDLTGYATDVRLLRLPAVCSTIDNR</sequence>
<keyword evidence="4" id="KW-1134">Transmembrane beta strand</keyword>
<dbReference type="AlphaFoldDB" id="A0AAU6VMN0"/>
<accession>A0AAU6VMN0</accession>
<organism evidence="11">
    <name type="scientific">bacterium 19MO03SA05</name>
    <dbReference type="NCBI Taxonomy" id="2920620"/>
    <lineage>
        <taxon>Bacteria</taxon>
    </lineage>
</organism>
<dbReference type="InterPro" id="IPR025885">
    <property type="entry name" value="PapC_N"/>
</dbReference>
<evidence type="ECO:0000256" key="6">
    <source>
        <dbReference type="ARBA" id="ARBA00022729"/>
    </source>
</evidence>
<name>A0AAU6VMN0_UNCXX</name>
<comment type="similarity">
    <text evidence="2">Belongs to the fimbrial export usher family.</text>
</comment>
<evidence type="ECO:0000313" key="11">
    <source>
        <dbReference type="EMBL" id="XAG86707.1"/>
    </source>
</evidence>
<dbReference type="Gene3D" id="2.60.40.2610">
    <property type="entry name" value="Outer membrane usher protein FimD, plug domain"/>
    <property type="match status" value="1"/>
</dbReference>
<gene>
    <name evidence="11" type="ORF">MRM63_17840</name>
</gene>
<evidence type="ECO:0000256" key="5">
    <source>
        <dbReference type="ARBA" id="ARBA00022692"/>
    </source>
</evidence>
<evidence type="ECO:0000259" key="10">
    <source>
        <dbReference type="Pfam" id="PF13954"/>
    </source>
</evidence>
<dbReference type="Gene3D" id="3.10.20.410">
    <property type="match status" value="1"/>
</dbReference>
<dbReference type="InterPro" id="IPR042186">
    <property type="entry name" value="FimD_plug_dom"/>
</dbReference>
<feature type="domain" description="PapC-like C-terminal" evidence="9">
    <location>
        <begin position="756"/>
        <end position="820"/>
    </location>
</feature>
<evidence type="ECO:0000256" key="1">
    <source>
        <dbReference type="ARBA" id="ARBA00004442"/>
    </source>
</evidence>
<dbReference type="InterPro" id="IPR043142">
    <property type="entry name" value="PapC-like_C_sf"/>
</dbReference>
<evidence type="ECO:0000256" key="2">
    <source>
        <dbReference type="ARBA" id="ARBA00008064"/>
    </source>
</evidence>
<keyword evidence="3" id="KW-0813">Transport</keyword>
<dbReference type="EMBL" id="CP095351">
    <property type="protein sequence ID" value="XAG86707.1"/>
    <property type="molecule type" value="Genomic_DNA"/>
</dbReference>
<dbReference type="SUPFAM" id="SSF141729">
    <property type="entry name" value="FimD N-terminal domain-like"/>
    <property type="match status" value="1"/>
</dbReference>
<keyword evidence="7" id="KW-0472">Membrane</keyword>
<feature type="domain" description="PapC N-terminal" evidence="10">
    <location>
        <begin position="35"/>
        <end position="170"/>
    </location>
</feature>
<evidence type="ECO:0000256" key="7">
    <source>
        <dbReference type="ARBA" id="ARBA00023136"/>
    </source>
</evidence>
<dbReference type="GO" id="GO:0015473">
    <property type="term" value="F:fimbrial usher porin activity"/>
    <property type="evidence" value="ECO:0007669"/>
    <property type="project" value="InterPro"/>
</dbReference>
<proteinExistence type="inferred from homology"/>
<reference evidence="11" key="1">
    <citation type="submission" date="2022-03" db="EMBL/GenBank/DDBJ databases">
        <title>Sea Food Isolates.</title>
        <authorList>
            <person name="Li c."/>
        </authorList>
    </citation>
    <scope>NUCLEOTIDE SEQUENCE</scope>
    <source>
        <strain evidence="11">19MO03SA05</strain>
    </source>
</reference>
<dbReference type="PANTHER" id="PTHR30451">
    <property type="entry name" value="OUTER MEMBRANE USHER PROTEIN"/>
    <property type="match status" value="1"/>
</dbReference>
<dbReference type="InterPro" id="IPR037224">
    <property type="entry name" value="PapC_N_sf"/>
</dbReference>
<evidence type="ECO:0000256" key="3">
    <source>
        <dbReference type="ARBA" id="ARBA00022448"/>
    </source>
</evidence>
<dbReference type="Gene3D" id="2.60.40.3110">
    <property type="match status" value="1"/>
</dbReference>
<keyword evidence="8" id="KW-0998">Cell outer membrane</keyword>
<evidence type="ECO:0000259" key="9">
    <source>
        <dbReference type="Pfam" id="PF13953"/>
    </source>
</evidence>
<protein>
    <submittedName>
        <fullName evidence="11">Fimbrial biogenesis outer membrane usher protein</fullName>
    </submittedName>
</protein>
<keyword evidence="5" id="KW-0812">Transmembrane</keyword>
<dbReference type="Pfam" id="PF00577">
    <property type="entry name" value="Usher"/>
    <property type="match status" value="1"/>
</dbReference>
<dbReference type="InterPro" id="IPR000015">
    <property type="entry name" value="Fimb_usher"/>
</dbReference>
<dbReference type="Gene3D" id="2.60.40.2070">
    <property type="match status" value="1"/>
</dbReference>
<dbReference type="Pfam" id="PF13954">
    <property type="entry name" value="PapC_N"/>
    <property type="match status" value="1"/>
</dbReference>
<dbReference type="Pfam" id="PF13953">
    <property type="entry name" value="PapC_C"/>
    <property type="match status" value="1"/>
</dbReference>
<dbReference type="InterPro" id="IPR025949">
    <property type="entry name" value="PapC-like_C"/>
</dbReference>
<keyword evidence="6" id="KW-0732">Signal</keyword>
<dbReference type="PANTHER" id="PTHR30451:SF20">
    <property type="entry name" value="FIMBRIAE USHER"/>
    <property type="match status" value="1"/>
</dbReference>
<comment type="subcellular location">
    <subcellularLocation>
        <location evidence="1">Cell outer membrane</location>
    </subcellularLocation>
</comment>
<dbReference type="GO" id="GO:0009297">
    <property type="term" value="P:pilus assembly"/>
    <property type="evidence" value="ECO:0007669"/>
    <property type="project" value="InterPro"/>
</dbReference>